<proteinExistence type="predicted"/>
<evidence type="ECO:0000313" key="4">
    <source>
        <dbReference type="Proteomes" id="UP000660708"/>
    </source>
</evidence>
<dbReference type="Proteomes" id="UP000660708">
    <property type="component" value="Unassembled WGS sequence"/>
</dbReference>
<organism evidence="3 4">
    <name type="scientific">Pseudoalteromonas peptidolytica F12-50-A1</name>
    <dbReference type="NCBI Taxonomy" id="1315280"/>
    <lineage>
        <taxon>Bacteria</taxon>
        <taxon>Pseudomonadati</taxon>
        <taxon>Pseudomonadota</taxon>
        <taxon>Gammaproteobacteria</taxon>
        <taxon>Alteromonadales</taxon>
        <taxon>Pseudoalteromonadaceae</taxon>
        <taxon>Pseudoalteromonas</taxon>
    </lineage>
</organism>
<accession>A0A8I0T5B5</accession>
<name>A0A8I0T5B5_9GAMM</name>
<dbReference type="AlphaFoldDB" id="A0A8I0T5B5"/>
<evidence type="ECO:0000313" key="3">
    <source>
        <dbReference type="EMBL" id="MBE0347895.1"/>
    </source>
</evidence>
<sequence>MYNDIAPSKRSPNELQEHNGQPCFKGNTVAPEYLTSLLSFFYELGAQHSREEQRIQLADFRNELIIAEDTIEELRVSLDLSRQQRDSAQDCLDISRLSIQQSLLMMERLLLELEARQDLDEAYFFRRELKKISTHLSQRI</sequence>
<evidence type="ECO:0000256" key="2">
    <source>
        <dbReference type="SAM" id="MobiDB-lite"/>
    </source>
</evidence>
<keyword evidence="1" id="KW-0175">Coiled coil</keyword>
<feature type="coiled-coil region" evidence="1">
    <location>
        <begin position="50"/>
        <end position="77"/>
    </location>
</feature>
<keyword evidence="4" id="KW-1185">Reference proteome</keyword>
<gene>
    <name evidence="3" type="ORF">PPEP_a4272</name>
</gene>
<feature type="region of interest" description="Disordered" evidence="2">
    <location>
        <begin position="1"/>
        <end position="21"/>
    </location>
</feature>
<reference evidence="3 4" key="1">
    <citation type="submission" date="2015-06" db="EMBL/GenBank/DDBJ databases">
        <title>Genome sequence of Pseudoalteromonas peptidolytica.</title>
        <authorList>
            <person name="Xie B.-B."/>
            <person name="Rong J.-C."/>
            <person name="Qin Q.-L."/>
            <person name="Zhang Y.-Z."/>
        </authorList>
    </citation>
    <scope>NUCLEOTIDE SEQUENCE [LARGE SCALE GENOMIC DNA]</scope>
    <source>
        <strain evidence="3 4">F12-50-A1</strain>
    </source>
</reference>
<protein>
    <submittedName>
        <fullName evidence="3">Uncharacterized protein</fullName>
    </submittedName>
</protein>
<comment type="caution">
    <text evidence="3">The sequence shown here is derived from an EMBL/GenBank/DDBJ whole genome shotgun (WGS) entry which is preliminary data.</text>
</comment>
<dbReference type="EMBL" id="AQHF01000028">
    <property type="protein sequence ID" value="MBE0347895.1"/>
    <property type="molecule type" value="Genomic_DNA"/>
</dbReference>
<evidence type="ECO:0000256" key="1">
    <source>
        <dbReference type="SAM" id="Coils"/>
    </source>
</evidence>